<evidence type="ECO:0000256" key="3">
    <source>
        <dbReference type="ARBA" id="ARBA00022989"/>
    </source>
</evidence>
<comment type="caution">
    <text evidence="7">The sequence shown here is derived from an EMBL/GenBank/DDBJ whole genome shotgun (WGS) entry which is preliminary data.</text>
</comment>
<dbReference type="PANTHER" id="PTHR43759">
    <property type="entry name" value="TREHALOSE TRANSPORT SYSTEM PERMEASE PROTEIN SUGA"/>
    <property type="match status" value="1"/>
</dbReference>
<dbReference type="InterPro" id="IPR000515">
    <property type="entry name" value="MetI-like"/>
</dbReference>
<evidence type="ECO:0000313" key="7">
    <source>
        <dbReference type="EMBL" id="GBF08537.1"/>
    </source>
</evidence>
<feature type="transmembrane region" description="Helical" evidence="5">
    <location>
        <begin position="69"/>
        <end position="93"/>
    </location>
</feature>
<reference evidence="7 8" key="1">
    <citation type="submission" date="2017-02" db="EMBL/GenBank/DDBJ databases">
        <title>isolation and characterization of a novel temperate virus Aeropyrum globular virus 1 infecting hyperthermophilic archaeon Aeropyrum.</title>
        <authorList>
            <person name="Yumiya M."/>
            <person name="Yoshida T."/>
            <person name="Sako Y."/>
        </authorList>
    </citation>
    <scope>NUCLEOTIDE SEQUENCE [LARGE SCALE GENOMIC DNA]</scope>
    <source>
        <strain evidence="7 8">YK1-12-2013</strain>
    </source>
</reference>
<evidence type="ECO:0000259" key="6">
    <source>
        <dbReference type="PROSITE" id="PS50928"/>
    </source>
</evidence>
<name>A0A401H7T2_AERPX</name>
<evidence type="ECO:0000256" key="1">
    <source>
        <dbReference type="ARBA" id="ARBA00004141"/>
    </source>
</evidence>
<gene>
    <name evidence="7" type="ORF">apy_02620</name>
</gene>
<dbReference type="InterPro" id="IPR052730">
    <property type="entry name" value="Sugar_ABC_transporter"/>
</dbReference>
<keyword evidence="2 5" id="KW-0812">Transmembrane</keyword>
<evidence type="ECO:0000256" key="4">
    <source>
        <dbReference type="ARBA" id="ARBA00023136"/>
    </source>
</evidence>
<keyword evidence="4 5" id="KW-0472">Membrane</keyword>
<dbReference type="EMBL" id="BDMD01000011">
    <property type="protein sequence ID" value="GBF08537.1"/>
    <property type="molecule type" value="Genomic_DNA"/>
</dbReference>
<dbReference type="AlphaFoldDB" id="A0A401H7T2"/>
<dbReference type="CDD" id="cd06261">
    <property type="entry name" value="TM_PBP2"/>
    <property type="match status" value="1"/>
</dbReference>
<protein>
    <submittedName>
        <fullName evidence="7">ABC transporter, permease protein</fullName>
    </submittedName>
</protein>
<evidence type="ECO:0000313" key="8">
    <source>
        <dbReference type="Proteomes" id="UP000291213"/>
    </source>
</evidence>
<dbReference type="InterPro" id="IPR035906">
    <property type="entry name" value="MetI-like_sf"/>
</dbReference>
<organism evidence="7 8">
    <name type="scientific">Aeropyrum pernix</name>
    <dbReference type="NCBI Taxonomy" id="56636"/>
    <lineage>
        <taxon>Archaea</taxon>
        <taxon>Thermoproteota</taxon>
        <taxon>Thermoprotei</taxon>
        <taxon>Desulfurococcales</taxon>
        <taxon>Desulfurococcaceae</taxon>
        <taxon>Aeropyrum</taxon>
    </lineage>
</organism>
<evidence type="ECO:0000256" key="5">
    <source>
        <dbReference type="SAM" id="Phobius"/>
    </source>
</evidence>
<dbReference type="RefSeq" id="WP_131159605.1">
    <property type="nucleotide sequence ID" value="NZ_BDMD01000011.1"/>
</dbReference>
<dbReference type="GO" id="GO:0055085">
    <property type="term" value="P:transmembrane transport"/>
    <property type="evidence" value="ECO:0007669"/>
    <property type="project" value="InterPro"/>
</dbReference>
<proteinExistence type="predicted"/>
<keyword evidence="3 5" id="KW-1133">Transmembrane helix</keyword>
<feature type="transmembrane region" description="Helical" evidence="5">
    <location>
        <begin position="218"/>
        <end position="236"/>
    </location>
</feature>
<accession>A0A401H7T2</accession>
<dbReference type="GO" id="GO:0016020">
    <property type="term" value="C:membrane"/>
    <property type="evidence" value="ECO:0007669"/>
    <property type="project" value="UniProtKB-SubCell"/>
</dbReference>
<evidence type="ECO:0000256" key="2">
    <source>
        <dbReference type="ARBA" id="ARBA00022692"/>
    </source>
</evidence>
<dbReference type="Gene3D" id="1.10.3720.10">
    <property type="entry name" value="MetI-like"/>
    <property type="match status" value="1"/>
</dbReference>
<feature type="transmembrane region" description="Helical" evidence="5">
    <location>
        <begin position="260"/>
        <end position="282"/>
    </location>
</feature>
<dbReference type="SUPFAM" id="SSF161098">
    <property type="entry name" value="MetI-like"/>
    <property type="match status" value="1"/>
</dbReference>
<comment type="subcellular location">
    <subcellularLocation>
        <location evidence="1">Membrane</location>
        <topology evidence="1">Multi-pass membrane protein</topology>
    </subcellularLocation>
</comment>
<feature type="domain" description="ABC transmembrane type-1" evidence="6">
    <location>
        <begin position="67"/>
        <end position="278"/>
    </location>
</feature>
<dbReference type="PANTHER" id="PTHR43759:SF1">
    <property type="entry name" value="GLUCOSE IMPORT SYSTEM PERMEASE PROTEIN GLCT"/>
    <property type="match status" value="1"/>
</dbReference>
<sequence length="288" mass="32376">MPLPSLLQDNRVKAWLLLSPTILYLAVFIAYPIIDSFRIAFVKNGSISFEAVDFLLYSPLSEFWSALKYTFLLAILVIPTETLLALTAVIILFKRFRGRDAVIYALVMPLALSDLAAGLIWYSMLTGKGFLNKLLLNMGLISDPIIFFGYENRWLTFLAVYLAEVWRSTAIVFVILFAGAQLINKEVFEAAEVFGASFYVKLRHILIPMIKPSLQAALLIRTLFAFQVFAVVWILAGRDIPVLAGEAYYSIVELHKYDVAALYAIAIALLSASIGVVYIRVFRETLLR</sequence>
<dbReference type="PROSITE" id="PS50928">
    <property type="entry name" value="ABC_TM1"/>
    <property type="match status" value="1"/>
</dbReference>
<dbReference type="Proteomes" id="UP000291213">
    <property type="component" value="Unassembled WGS sequence"/>
</dbReference>
<dbReference type="OrthoDB" id="45815at2157"/>
<feature type="transmembrane region" description="Helical" evidence="5">
    <location>
        <begin position="12"/>
        <end position="34"/>
    </location>
</feature>
<feature type="transmembrane region" description="Helical" evidence="5">
    <location>
        <begin position="157"/>
        <end position="181"/>
    </location>
</feature>
<feature type="transmembrane region" description="Helical" evidence="5">
    <location>
        <begin position="102"/>
        <end position="124"/>
    </location>
</feature>